<proteinExistence type="predicted"/>
<dbReference type="EMBL" id="BBPA01000031">
    <property type="protein sequence ID" value="GAL92958.1"/>
    <property type="molecule type" value="Genomic_DNA"/>
</dbReference>
<dbReference type="Proteomes" id="UP000030321">
    <property type="component" value="Unassembled WGS sequence"/>
</dbReference>
<organism evidence="1 2">
    <name type="scientific">Microcystis aeruginosa NIES-44</name>
    <dbReference type="NCBI Taxonomy" id="449439"/>
    <lineage>
        <taxon>Bacteria</taxon>
        <taxon>Bacillati</taxon>
        <taxon>Cyanobacteriota</taxon>
        <taxon>Cyanophyceae</taxon>
        <taxon>Oscillatoriophycideae</taxon>
        <taxon>Chroococcales</taxon>
        <taxon>Microcystaceae</taxon>
        <taxon>Microcystis</taxon>
    </lineage>
</organism>
<reference evidence="2" key="1">
    <citation type="journal article" date="2015" name="Genome">
        <title>Whole Genome Sequence of the Non-Microcystin-Producing Microcystis aeruginosa Strain NIES-44.</title>
        <authorList>
            <person name="Okano K."/>
            <person name="Miyata N."/>
            <person name="Ozaki Y."/>
        </authorList>
    </citation>
    <scope>NUCLEOTIDE SEQUENCE [LARGE SCALE GENOMIC DNA]</scope>
    <source>
        <strain evidence="2">NIES-44</strain>
    </source>
</reference>
<gene>
    <name evidence="1" type="ORF">N44_01645</name>
</gene>
<protein>
    <submittedName>
        <fullName evidence="1">Uncharacterized protein</fullName>
    </submittedName>
</protein>
<dbReference type="AlphaFoldDB" id="A0A0A1VU42"/>
<accession>A0A0A1VU42</accession>
<comment type="caution">
    <text evidence="1">The sequence shown here is derived from an EMBL/GenBank/DDBJ whole genome shotgun (WGS) entry which is preliminary data.</text>
</comment>
<evidence type="ECO:0000313" key="1">
    <source>
        <dbReference type="EMBL" id="GAL92958.1"/>
    </source>
</evidence>
<evidence type="ECO:0000313" key="2">
    <source>
        <dbReference type="Proteomes" id="UP000030321"/>
    </source>
</evidence>
<sequence length="40" mass="4638">MVSNRTKLTSQTKSVFNSVINSQSNFKNPVLTLLYFFNRI</sequence>
<name>A0A0A1VU42_MICAE</name>